<feature type="region of interest" description="Disordered" evidence="1">
    <location>
        <begin position="1"/>
        <end position="24"/>
    </location>
</feature>
<name>A0ABQ1Q2W3_9ACTN</name>
<dbReference type="InterPro" id="IPR029068">
    <property type="entry name" value="Glyas_Bleomycin-R_OHBP_Dase"/>
</dbReference>
<dbReference type="PANTHER" id="PTHR33993">
    <property type="entry name" value="GLYOXALASE-RELATED"/>
    <property type="match status" value="1"/>
</dbReference>
<dbReference type="InterPro" id="IPR037523">
    <property type="entry name" value="VOC_core"/>
</dbReference>
<sequence>MAGSTGEDMATSTSSTVSAGGPGPRHHSLNYVELTVTDLAAAKAFYRGAFGWHFVDYGPEYSGILDGGEGSDEVGGLLLQPTARAVGGPFVLLYSDDLDATQQAIVAAGGDVVAGPYDFPGGRRLHFVDPSGNELGVWSGVESAG</sequence>
<dbReference type="EMBL" id="BMCK01000001">
    <property type="protein sequence ID" value="GGD11841.1"/>
    <property type="molecule type" value="Genomic_DNA"/>
</dbReference>
<reference evidence="4" key="1">
    <citation type="journal article" date="2019" name="Int. J. Syst. Evol. Microbiol.">
        <title>The Global Catalogue of Microorganisms (GCM) 10K type strain sequencing project: providing services to taxonomists for standard genome sequencing and annotation.</title>
        <authorList>
            <consortium name="The Broad Institute Genomics Platform"/>
            <consortium name="The Broad Institute Genome Sequencing Center for Infectious Disease"/>
            <person name="Wu L."/>
            <person name="Ma J."/>
        </authorList>
    </citation>
    <scope>NUCLEOTIDE SEQUENCE [LARGE SCALE GENOMIC DNA]</scope>
    <source>
        <strain evidence="4">CCM 7403</strain>
    </source>
</reference>
<dbReference type="Proteomes" id="UP000630594">
    <property type="component" value="Unassembled WGS sequence"/>
</dbReference>
<dbReference type="CDD" id="cd07247">
    <property type="entry name" value="SgaA_N_like"/>
    <property type="match status" value="1"/>
</dbReference>
<keyword evidence="4" id="KW-1185">Reference proteome</keyword>
<dbReference type="PROSITE" id="PS51819">
    <property type="entry name" value="VOC"/>
    <property type="match status" value="1"/>
</dbReference>
<gene>
    <name evidence="3" type="ORF">GCM10007231_08400</name>
</gene>
<evidence type="ECO:0000313" key="4">
    <source>
        <dbReference type="Proteomes" id="UP000630594"/>
    </source>
</evidence>
<dbReference type="PANTHER" id="PTHR33993:SF1">
    <property type="entry name" value="GLYOXALASE FAMILY PROTEIN"/>
    <property type="match status" value="1"/>
</dbReference>
<evidence type="ECO:0000259" key="2">
    <source>
        <dbReference type="PROSITE" id="PS51819"/>
    </source>
</evidence>
<dbReference type="Gene3D" id="3.10.180.10">
    <property type="entry name" value="2,3-Dihydroxybiphenyl 1,2-Dioxygenase, domain 1"/>
    <property type="match status" value="1"/>
</dbReference>
<proteinExistence type="predicted"/>
<organism evidence="3 4">
    <name type="scientific">Nocardioides daphniae</name>
    <dbReference type="NCBI Taxonomy" id="402297"/>
    <lineage>
        <taxon>Bacteria</taxon>
        <taxon>Bacillati</taxon>
        <taxon>Actinomycetota</taxon>
        <taxon>Actinomycetes</taxon>
        <taxon>Propionibacteriales</taxon>
        <taxon>Nocardioidaceae</taxon>
        <taxon>Nocardioides</taxon>
    </lineage>
</organism>
<evidence type="ECO:0000313" key="3">
    <source>
        <dbReference type="EMBL" id="GGD11841.1"/>
    </source>
</evidence>
<comment type="caution">
    <text evidence="3">The sequence shown here is derived from an EMBL/GenBank/DDBJ whole genome shotgun (WGS) entry which is preliminary data.</text>
</comment>
<dbReference type="Pfam" id="PF00903">
    <property type="entry name" value="Glyoxalase"/>
    <property type="match status" value="1"/>
</dbReference>
<accession>A0ABQ1Q2W3</accession>
<dbReference type="SUPFAM" id="SSF54593">
    <property type="entry name" value="Glyoxalase/Bleomycin resistance protein/Dihydroxybiphenyl dioxygenase"/>
    <property type="match status" value="1"/>
</dbReference>
<evidence type="ECO:0000256" key="1">
    <source>
        <dbReference type="SAM" id="MobiDB-lite"/>
    </source>
</evidence>
<dbReference type="InterPro" id="IPR004360">
    <property type="entry name" value="Glyas_Fos-R_dOase_dom"/>
</dbReference>
<dbReference type="InterPro" id="IPR052164">
    <property type="entry name" value="Anthracycline_SecMetBiosynth"/>
</dbReference>
<feature type="domain" description="VOC" evidence="2">
    <location>
        <begin position="28"/>
        <end position="140"/>
    </location>
</feature>
<protein>
    <submittedName>
        <fullName evidence="3">Glyoxalase</fullName>
    </submittedName>
</protein>